<protein>
    <submittedName>
        <fullName evidence="2">Uncharacterized protein</fullName>
    </submittedName>
</protein>
<proteinExistence type="predicted"/>
<keyword evidence="3" id="KW-1185">Reference proteome</keyword>
<sequence>MFDKKKKEVSNDGDGVDSNSSCGSSGSSGGSRGSVLENNMQRAAGKVKMDDVHVSKKMKEVVEEVEEEYDSDDLEVQVMVYL</sequence>
<dbReference type="EnsemblPlants" id="evm.model.09.992">
    <property type="protein sequence ID" value="cds.evm.model.09.992"/>
    <property type="gene ID" value="evm.TU.09.992"/>
</dbReference>
<feature type="region of interest" description="Disordered" evidence="1">
    <location>
        <begin position="1"/>
        <end position="52"/>
    </location>
</feature>
<evidence type="ECO:0000313" key="3">
    <source>
        <dbReference type="Proteomes" id="UP000596661"/>
    </source>
</evidence>
<evidence type="ECO:0000313" key="2">
    <source>
        <dbReference type="EnsemblPlants" id="cds.evm.model.09.992"/>
    </source>
</evidence>
<dbReference type="Gramene" id="evm.model.09.992">
    <property type="protein sequence ID" value="cds.evm.model.09.992"/>
    <property type="gene ID" value="evm.TU.09.992"/>
</dbReference>
<accession>A0A803QI09</accession>
<feature type="compositionally biased region" description="Basic and acidic residues" evidence="1">
    <location>
        <begin position="1"/>
        <end position="10"/>
    </location>
</feature>
<name>A0A803QI09_CANSA</name>
<organism evidence="2 3">
    <name type="scientific">Cannabis sativa</name>
    <name type="common">Hemp</name>
    <name type="synonym">Marijuana</name>
    <dbReference type="NCBI Taxonomy" id="3483"/>
    <lineage>
        <taxon>Eukaryota</taxon>
        <taxon>Viridiplantae</taxon>
        <taxon>Streptophyta</taxon>
        <taxon>Embryophyta</taxon>
        <taxon>Tracheophyta</taxon>
        <taxon>Spermatophyta</taxon>
        <taxon>Magnoliopsida</taxon>
        <taxon>eudicotyledons</taxon>
        <taxon>Gunneridae</taxon>
        <taxon>Pentapetalae</taxon>
        <taxon>rosids</taxon>
        <taxon>fabids</taxon>
        <taxon>Rosales</taxon>
        <taxon>Cannabaceae</taxon>
        <taxon>Cannabis</taxon>
    </lineage>
</organism>
<evidence type="ECO:0000256" key="1">
    <source>
        <dbReference type="SAM" id="MobiDB-lite"/>
    </source>
</evidence>
<feature type="compositionally biased region" description="Low complexity" evidence="1">
    <location>
        <begin position="12"/>
        <end position="25"/>
    </location>
</feature>
<dbReference type="AlphaFoldDB" id="A0A803QI09"/>
<dbReference type="Proteomes" id="UP000596661">
    <property type="component" value="Chromosome 9"/>
</dbReference>
<reference evidence="2" key="2">
    <citation type="submission" date="2021-03" db="UniProtKB">
        <authorList>
            <consortium name="EnsemblPlants"/>
        </authorList>
    </citation>
    <scope>IDENTIFICATION</scope>
</reference>
<dbReference type="EMBL" id="UZAU01000744">
    <property type="status" value="NOT_ANNOTATED_CDS"/>
    <property type="molecule type" value="Genomic_DNA"/>
</dbReference>
<reference evidence="2" key="1">
    <citation type="submission" date="2018-11" db="EMBL/GenBank/DDBJ databases">
        <authorList>
            <person name="Grassa J C."/>
        </authorList>
    </citation>
    <scope>NUCLEOTIDE SEQUENCE [LARGE SCALE GENOMIC DNA]</scope>
</reference>